<keyword evidence="2" id="KW-1185">Reference proteome</keyword>
<proteinExistence type="predicted"/>
<gene>
    <name evidence="1" type="primary">ylbG</name>
    <name evidence="1" type="ORF">AVEN_719_1</name>
</gene>
<name>A0A4Y2BWW0_ARAVE</name>
<sequence length="213" mass="24350">MPQVLANQLGNVSQACKVMGYSRDTFYRFKELYENGGEEALHEISKKKPLFANRVFDDIETAAIGIATEFPAYGQERAANELKKECIGHIFMNSEIVPKGNCVRRFVIPAVNFGTADYVDLIDWQAFYVTPPTVLRHISSHKLLKMIQDDVPMNGWDFIKFPSHTQAVERIVKLVTVASRKRVGPQNRDGFIRATLESRKQMSQFESKKDYKK</sequence>
<dbReference type="AlphaFoldDB" id="A0A4Y2BWW0"/>
<dbReference type="Pfam" id="PF13551">
    <property type="entry name" value="HTH_29"/>
    <property type="match status" value="1"/>
</dbReference>
<protein>
    <submittedName>
        <fullName evidence="1">Uncharacterized protein YlbG</fullName>
    </submittedName>
</protein>
<dbReference type="OrthoDB" id="8121657at2759"/>
<dbReference type="EMBL" id="BGPR01000114">
    <property type="protein sequence ID" value="GBL95796.1"/>
    <property type="molecule type" value="Genomic_DNA"/>
</dbReference>
<evidence type="ECO:0000313" key="1">
    <source>
        <dbReference type="EMBL" id="GBL95796.1"/>
    </source>
</evidence>
<accession>A0A4Y2BWW0</accession>
<comment type="caution">
    <text evidence="1">The sequence shown here is derived from an EMBL/GenBank/DDBJ whole genome shotgun (WGS) entry which is preliminary data.</text>
</comment>
<evidence type="ECO:0000313" key="2">
    <source>
        <dbReference type="Proteomes" id="UP000499080"/>
    </source>
</evidence>
<organism evidence="1 2">
    <name type="scientific">Araneus ventricosus</name>
    <name type="common">Orbweaver spider</name>
    <name type="synonym">Epeira ventricosa</name>
    <dbReference type="NCBI Taxonomy" id="182803"/>
    <lineage>
        <taxon>Eukaryota</taxon>
        <taxon>Metazoa</taxon>
        <taxon>Ecdysozoa</taxon>
        <taxon>Arthropoda</taxon>
        <taxon>Chelicerata</taxon>
        <taxon>Arachnida</taxon>
        <taxon>Araneae</taxon>
        <taxon>Araneomorphae</taxon>
        <taxon>Entelegynae</taxon>
        <taxon>Araneoidea</taxon>
        <taxon>Araneidae</taxon>
        <taxon>Araneus</taxon>
    </lineage>
</organism>
<dbReference type="PANTHER" id="PTHR46409">
    <property type="entry name" value="HTH PSQ-TYPE DOMAIN-CONTAINING PROTEIN"/>
    <property type="match status" value="1"/>
</dbReference>
<reference evidence="1 2" key="1">
    <citation type="journal article" date="2019" name="Sci. Rep.">
        <title>Orb-weaving spider Araneus ventricosus genome elucidates the spidroin gene catalogue.</title>
        <authorList>
            <person name="Kono N."/>
            <person name="Nakamura H."/>
            <person name="Ohtoshi R."/>
            <person name="Moran D.A.P."/>
            <person name="Shinohara A."/>
            <person name="Yoshida Y."/>
            <person name="Fujiwara M."/>
            <person name="Mori M."/>
            <person name="Tomita M."/>
            <person name="Arakawa K."/>
        </authorList>
    </citation>
    <scope>NUCLEOTIDE SEQUENCE [LARGE SCALE GENOMIC DNA]</scope>
</reference>
<dbReference type="Proteomes" id="UP000499080">
    <property type="component" value="Unassembled WGS sequence"/>
</dbReference>
<dbReference type="PANTHER" id="PTHR46409:SF1">
    <property type="entry name" value="HTH PSQ-TYPE DOMAIN-CONTAINING PROTEIN"/>
    <property type="match status" value="1"/>
</dbReference>